<reference evidence="3" key="1">
    <citation type="submission" date="2017-12" db="EMBL/GenBank/DDBJ databases">
        <authorList>
            <consortium name="DOE Joint Genome Institute"/>
            <person name="Mondo S.J."/>
            <person name="Kjaerbolling I."/>
            <person name="Vesth T.C."/>
            <person name="Frisvad J.C."/>
            <person name="Nybo J.L."/>
            <person name="Theobald S."/>
            <person name="Kuo A."/>
            <person name="Bowyer P."/>
            <person name="Matsuda Y."/>
            <person name="Lyhne E.K."/>
            <person name="Kogle M.E."/>
            <person name="Clum A."/>
            <person name="Lipzen A."/>
            <person name="Salamov A."/>
            <person name="Ngan C.Y."/>
            <person name="Daum C."/>
            <person name="Chiniquy J."/>
            <person name="Barry K."/>
            <person name="LaButti K."/>
            <person name="Haridas S."/>
            <person name="Simmons B.A."/>
            <person name="Magnuson J.K."/>
            <person name="Mortensen U.H."/>
            <person name="Larsen T.O."/>
            <person name="Grigoriev I.V."/>
            <person name="Baker S.E."/>
            <person name="Andersen M.R."/>
            <person name="Nordberg H.P."/>
            <person name="Cantor M.N."/>
            <person name="Hua S.X."/>
        </authorList>
    </citation>
    <scope>NUCLEOTIDE SEQUENCE [LARGE SCALE GENOMIC DNA]</scope>
    <source>
        <strain evidence="3">IBT 19404</strain>
    </source>
</reference>
<feature type="non-terminal residue" evidence="2">
    <location>
        <position position="131"/>
    </location>
</feature>
<dbReference type="EMBL" id="KZ559630">
    <property type="protein sequence ID" value="PLN75993.1"/>
    <property type="molecule type" value="Genomic_DNA"/>
</dbReference>
<sequence length="131" mass="14479">MSSTPSTLTHSIPPSSLSLSNPTPRSTSTSTSPPSLPVPEPPRLFTTCPGFAPNPHAPLIDEFDRLARQLAWSKKDPLRRLMWNWLIREEYQRLVRRVQDGSTGPQLADWQGLCAELGVGGECGSVQRCKK</sequence>
<dbReference type="OrthoDB" id="6105938at2759"/>
<proteinExistence type="predicted"/>
<evidence type="ECO:0000256" key="1">
    <source>
        <dbReference type="SAM" id="MobiDB-lite"/>
    </source>
</evidence>
<evidence type="ECO:0000313" key="2">
    <source>
        <dbReference type="EMBL" id="PLN75993.1"/>
    </source>
</evidence>
<gene>
    <name evidence="2" type="ORF">BDW42DRAFT_197422</name>
</gene>
<keyword evidence="3" id="KW-1185">Reference proteome</keyword>
<dbReference type="Proteomes" id="UP000235023">
    <property type="component" value="Unassembled WGS sequence"/>
</dbReference>
<protein>
    <submittedName>
        <fullName evidence="2">Uncharacterized protein</fullName>
    </submittedName>
</protein>
<organism evidence="2 3">
    <name type="scientific">Aspergillus taichungensis</name>
    <dbReference type="NCBI Taxonomy" id="482145"/>
    <lineage>
        <taxon>Eukaryota</taxon>
        <taxon>Fungi</taxon>
        <taxon>Dikarya</taxon>
        <taxon>Ascomycota</taxon>
        <taxon>Pezizomycotina</taxon>
        <taxon>Eurotiomycetes</taxon>
        <taxon>Eurotiomycetidae</taxon>
        <taxon>Eurotiales</taxon>
        <taxon>Aspergillaceae</taxon>
        <taxon>Aspergillus</taxon>
        <taxon>Aspergillus subgen. Circumdati</taxon>
    </lineage>
</organism>
<dbReference type="AlphaFoldDB" id="A0A2J5HGL8"/>
<accession>A0A2J5HGL8</accession>
<name>A0A2J5HGL8_9EURO</name>
<feature type="region of interest" description="Disordered" evidence="1">
    <location>
        <begin position="1"/>
        <end position="42"/>
    </location>
</feature>
<feature type="compositionally biased region" description="Low complexity" evidence="1">
    <location>
        <begin position="1"/>
        <end position="33"/>
    </location>
</feature>
<evidence type="ECO:0000313" key="3">
    <source>
        <dbReference type="Proteomes" id="UP000235023"/>
    </source>
</evidence>